<feature type="compositionally biased region" description="Polar residues" evidence="2">
    <location>
        <begin position="1591"/>
        <end position="1601"/>
    </location>
</feature>
<feature type="compositionally biased region" description="Basic and acidic residues" evidence="2">
    <location>
        <begin position="961"/>
        <end position="979"/>
    </location>
</feature>
<feature type="signal peptide" evidence="3">
    <location>
        <begin position="1"/>
        <end position="16"/>
    </location>
</feature>
<feature type="chain" id="PRO_5043714376" evidence="3">
    <location>
        <begin position="17"/>
        <end position="1701"/>
    </location>
</feature>
<feature type="compositionally biased region" description="Polar residues" evidence="2">
    <location>
        <begin position="1511"/>
        <end position="1529"/>
    </location>
</feature>
<feature type="compositionally biased region" description="Polar residues" evidence="2">
    <location>
        <begin position="164"/>
        <end position="177"/>
    </location>
</feature>
<feature type="compositionally biased region" description="Basic residues" evidence="2">
    <location>
        <begin position="468"/>
        <end position="477"/>
    </location>
</feature>
<organism evidence="4 5">
    <name type="scientific">Owenia fusiformis</name>
    <name type="common">Polychaete worm</name>
    <dbReference type="NCBI Taxonomy" id="6347"/>
    <lineage>
        <taxon>Eukaryota</taxon>
        <taxon>Metazoa</taxon>
        <taxon>Spiralia</taxon>
        <taxon>Lophotrochozoa</taxon>
        <taxon>Annelida</taxon>
        <taxon>Polychaeta</taxon>
        <taxon>Sedentaria</taxon>
        <taxon>Canalipalpata</taxon>
        <taxon>Sabellida</taxon>
        <taxon>Oweniida</taxon>
        <taxon>Oweniidae</taxon>
        <taxon>Owenia</taxon>
    </lineage>
</organism>
<dbReference type="PROSITE" id="PS50096">
    <property type="entry name" value="IQ"/>
    <property type="match status" value="1"/>
</dbReference>
<feature type="compositionally biased region" description="Basic and acidic residues" evidence="2">
    <location>
        <begin position="917"/>
        <end position="936"/>
    </location>
</feature>
<feature type="compositionally biased region" description="Basic and acidic residues" evidence="2">
    <location>
        <begin position="1634"/>
        <end position="1655"/>
    </location>
</feature>
<feature type="region of interest" description="Disordered" evidence="2">
    <location>
        <begin position="337"/>
        <end position="414"/>
    </location>
</feature>
<feature type="compositionally biased region" description="Polar residues" evidence="2">
    <location>
        <begin position="1610"/>
        <end position="1621"/>
    </location>
</feature>
<dbReference type="Proteomes" id="UP000749559">
    <property type="component" value="Unassembled WGS sequence"/>
</dbReference>
<feature type="compositionally biased region" description="Basic and acidic residues" evidence="2">
    <location>
        <begin position="688"/>
        <end position="713"/>
    </location>
</feature>
<feature type="compositionally biased region" description="Basic and acidic residues" evidence="2">
    <location>
        <begin position="349"/>
        <end position="361"/>
    </location>
</feature>
<name>A0A8J1TDR1_OWEFU</name>
<feature type="compositionally biased region" description="Polar residues" evidence="2">
    <location>
        <begin position="525"/>
        <end position="534"/>
    </location>
</feature>
<feature type="region of interest" description="Disordered" evidence="2">
    <location>
        <begin position="133"/>
        <end position="177"/>
    </location>
</feature>
<feature type="region of interest" description="Disordered" evidence="2">
    <location>
        <begin position="1176"/>
        <end position="1226"/>
    </location>
</feature>
<accession>A0A8J1TDR1</accession>
<feature type="region of interest" description="Disordered" evidence="2">
    <location>
        <begin position="1128"/>
        <end position="1147"/>
    </location>
</feature>
<evidence type="ECO:0000256" key="1">
    <source>
        <dbReference type="SAM" id="Coils"/>
    </source>
</evidence>
<dbReference type="Gene3D" id="3.80.10.10">
    <property type="entry name" value="Ribonuclease Inhibitor"/>
    <property type="match status" value="1"/>
</dbReference>
<dbReference type="InterPro" id="IPR032675">
    <property type="entry name" value="LRR_dom_sf"/>
</dbReference>
<protein>
    <submittedName>
        <fullName evidence="4">Uncharacterized protein</fullName>
    </submittedName>
</protein>
<feature type="compositionally biased region" description="Basic residues" evidence="2">
    <location>
        <begin position="1451"/>
        <end position="1466"/>
    </location>
</feature>
<gene>
    <name evidence="4" type="ORF">OFUS_LOCUS22784</name>
</gene>
<sequence length="1701" mass="190257">MALLSVMSFVVSYLSGLTSLEQLSVMNNPCVMMTDSESGFDYRPFVINWCMSLRILDGYLVKQKESLKAEWLYSQGKGRHFKPGQHSDLSHYLAHTCPLTAQTELETLEEARLSKVLGKQQYHQQQLIQESVHATPEAKIMQPPRSVSPKPRQQKKSPVPGSQAGHNKQQVTSPQMYPIETPTSLYTNFYNRSPVRAWTNSNPEFSMEQTRLELLHKESIDLTHEDIKYNGNSQVHFSESPENTSILESETRYIPLPGFNTPNRPMTAPPASHHGMTSFAEIASKHDDRPSTAMNPRNNNTQNFPFVKQAVLSPMSKYEEYNSRPIRVVNQSKTTANLAHLPLSPNITQRRDSPLTTKTRDSPLSTKTRVSPLSAKARERKRASPYRRSKTANKTKESNEYPTTDSDDSLPDSGLNLVRAITSGRRVKMAVRKSGDRPLTPVKMPKSSPQSSPYKAPYTPQKYTPTKHGSHPKKSINRKPDKAAKNANTSTRCETSRDSSQIEQTGSINSEDSDMIRGGGDMNDNGPTRSSNTTENFEQAMRHRAAAIVIQSTWRGYYTRQYNIKAVSVRNEMRFRHMEDHISNLSLEVERCKQGYEQEKQVRQVLIETIQVLYKQVQDLQSWKEGQETQREDVSRLRAELDEQKTRQSEEIHRLREAIKDNKQNYFTHQPSPYTTQTPVLPHAADENKDKLETSCQKERTAASEESPEERMDIPPPNDLPINTPSQEAVVPAQSEPSINATNTELKIEGCSKLNPSELKIPDDHWEGTEVSNSAHADNPSLTAPSICTMLHLTDSSMYIEWKKSQVFNSEGVDTGRSLLGYRVFINGACRGMVNTGCSANIGGLDKDIKYSIHMKAVGPTSDSPISSSWTIHYISHKQAGNSLTPITQAIGDSHLNSPSPDTTLNTLNVPSSNAVKETKSSQKEENTAEDAFRLDDENEIKMNGIQSNSTLQEVNNMDNDNSKHNQSDRDSDKEDGNTSIERILERIGAKDRKDCRGSNDNTSNVDVEIAGLMGKGIHHQDKITSYFKPLGIVGSKAITHKPSRSPDITYIVAETELLDNNDQSHQEIEHIKSHNEGNVLEYSTRAEGSRCSSACSVEEEIKQLCDNIETFVIHTKAQPVTPLRKAKENDDILNKESDGIHTDSNKLNKASSELHKGSDVLHKEIDVLHTDSDVLHNNDNALHNREPQSDKTHMIDNDGHDDATEGSNEERNDNMLLTEGTSKDTEIHQYNSTKLNDELDVRSQMDKNNCADKESSQSVDKDPVNNNDSKDTCDELNNTNNVTSLQLMPNLTTSIIQDNTIKWNNSYDNTIKWNNSYDNTIKWNNSYDNTINTNNNPKNTEITATFTESDTQSSEENNSVAKVKQTDVTKTNAENPLRNVETIDGQEDKLKDETVNPVDQETDSAKTPHHSIKPVTSENVVVDECLTPKSSHPERKTDDPCPNIDVSPGGRRRSIPRLSSLRRRSASLGNKDGTEHKAVINNQPGRSLSEENLMMTTPKGQGHSKIPTLRSRSPSPVGSSYWSKSPPMQTKDGPTMASKLTKSPSPPRGTKLPTPISQKKIVNNNDTSNDSPNENFYTPKESPPKKVTKRTGQYKPTSKASKFFPPLTTPNKENLKVQQSKCEKTDNSSPRDGVLKENRRSLKFKPKQDSHIEGDDTSQNSESTICDGETARGDARVEKGKALSGTAKMLLSKLKSQLSN</sequence>
<evidence type="ECO:0000256" key="2">
    <source>
        <dbReference type="SAM" id="MobiDB-lite"/>
    </source>
</evidence>
<proteinExistence type="predicted"/>
<dbReference type="OrthoDB" id="5954088at2759"/>
<feature type="compositionally biased region" description="Basic and acidic residues" evidence="2">
    <location>
        <begin position="1176"/>
        <end position="1214"/>
    </location>
</feature>
<keyword evidence="3" id="KW-0732">Signal</keyword>
<dbReference type="SUPFAM" id="SSF49265">
    <property type="entry name" value="Fibronectin type III"/>
    <property type="match status" value="1"/>
</dbReference>
<keyword evidence="5" id="KW-1185">Reference proteome</keyword>
<feature type="region of interest" description="Disordered" evidence="2">
    <location>
        <begin position="1348"/>
        <end position="1680"/>
    </location>
</feature>
<reference evidence="4" key="1">
    <citation type="submission" date="2022-03" db="EMBL/GenBank/DDBJ databases">
        <authorList>
            <person name="Martin C."/>
        </authorList>
    </citation>
    <scope>NUCLEOTIDE SEQUENCE</scope>
</reference>
<feature type="compositionally biased region" description="Polar residues" evidence="2">
    <location>
        <begin position="1348"/>
        <end position="1375"/>
    </location>
</feature>
<feature type="region of interest" description="Disordered" evidence="2">
    <location>
        <begin position="889"/>
        <end position="979"/>
    </location>
</feature>
<feature type="compositionally biased region" description="Polar residues" evidence="2">
    <location>
        <begin position="1556"/>
        <end position="1577"/>
    </location>
</feature>
<feature type="compositionally biased region" description="Polar residues" evidence="2">
    <location>
        <begin position="486"/>
        <end position="510"/>
    </location>
</feature>
<dbReference type="InterPro" id="IPR036116">
    <property type="entry name" value="FN3_sf"/>
</dbReference>
<evidence type="ECO:0000313" key="5">
    <source>
        <dbReference type="Proteomes" id="UP000749559"/>
    </source>
</evidence>
<feature type="region of interest" description="Disordered" evidence="2">
    <location>
        <begin position="426"/>
        <end position="534"/>
    </location>
</feature>
<feature type="compositionally biased region" description="Basic and acidic residues" evidence="2">
    <location>
        <begin position="1670"/>
        <end position="1680"/>
    </location>
</feature>
<feature type="region of interest" description="Disordered" evidence="2">
    <location>
        <begin position="688"/>
        <end position="722"/>
    </location>
</feature>
<feature type="compositionally biased region" description="Polar residues" evidence="2">
    <location>
        <begin position="362"/>
        <end position="371"/>
    </location>
</feature>
<feature type="region of interest" description="Disordered" evidence="2">
    <location>
        <begin position="1249"/>
        <end position="1274"/>
    </location>
</feature>
<feature type="coiled-coil region" evidence="1">
    <location>
        <begin position="624"/>
        <end position="665"/>
    </location>
</feature>
<dbReference type="Gene3D" id="1.20.5.190">
    <property type="match status" value="1"/>
</dbReference>
<feature type="compositionally biased region" description="Basic residues" evidence="2">
    <location>
        <begin position="378"/>
        <end position="393"/>
    </location>
</feature>
<keyword evidence="1" id="KW-0175">Coiled coil</keyword>
<comment type="caution">
    <text evidence="4">The sequence shown here is derived from an EMBL/GenBank/DDBJ whole genome shotgun (WGS) entry which is preliminary data.</text>
</comment>
<evidence type="ECO:0000256" key="3">
    <source>
        <dbReference type="SAM" id="SignalP"/>
    </source>
</evidence>
<dbReference type="EMBL" id="CAIIXF020000011">
    <property type="protein sequence ID" value="CAH1798669.1"/>
    <property type="molecule type" value="Genomic_DNA"/>
</dbReference>
<feature type="compositionally biased region" description="Polar residues" evidence="2">
    <location>
        <begin position="895"/>
        <end position="916"/>
    </location>
</feature>
<dbReference type="CDD" id="cd23767">
    <property type="entry name" value="IQCD"/>
    <property type="match status" value="1"/>
</dbReference>
<feature type="compositionally biased region" description="Polar residues" evidence="2">
    <location>
        <begin position="945"/>
        <end position="960"/>
    </location>
</feature>
<evidence type="ECO:0000313" key="4">
    <source>
        <dbReference type="EMBL" id="CAH1798669.1"/>
    </source>
</evidence>